<protein>
    <submittedName>
        <fullName evidence="1">Uncharacterized protein</fullName>
    </submittedName>
</protein>
<evidence type="ECO:0000313" key="1">
    <source>
        <dbReference type="EMBL" id="MPC97582.1"/>
    </source>
</evidence>
<name>A0A5B7JNE3_PORTR</name>
<reference evidence="1 2" key="1">
    <citation type="submission" date="2019-05" db="EMBL/GenBank/DDBJ databases">
        <title>Another draft genome of Portunus trituberculatus and its Hox gene families provides insights of decapod evolution.</title>
        <authorList>
            <person name="Jeong J.-H."/>
            <person name="Song I."/>
            <person name="Kim S."/>
            <person name="Choi T."/>
            <person name="Kim D."/>
            <person name="Ryu S."/>
            <person name="Kim W."/>
        </authorList>
    </citation>
    <scope>NUCLEOTIDE SEQUENCE [LARGE SCALE GENOMIC DNA]</scope>
    <source>
        <tissue evidence="1">Muscle</tissue>
    </source>
</reference>
<proteinExistence type="predicted"/>
<comment type="caution">
    <text evidence="1">The sequence shown here is derived from an EMBL/GenBank/DDBJ whole genome shotgun (WGS) entry which is preliminary data.</text>
</comment>
<dbReference type="AlphaFoldDB" id="A0A5B7JNE3"/>
<accession>A0A5B7JNE3</accession>
<organism evidence="1 2">
    <name type="scientific">Portunus trituberculatus</name>
    <name type="common">Swimming crab</name>
    <name type="synonym">Neptunus trituberculatus</name>
    <dbReference type="NCBI Taxonomy" id="210409"/>
    <lineage>
        <taxon>Eukaryota</taxon>
        <taxon>Metazoa</taxon>
        <taxon>Ecdysozoa</taxon>
        <taxon>Arthropoda</taxon>
        <taxon>Crustacea</taxon>
        <taxon>Multicrustacea</taxon>
        <taxon>Malacostraca</taxon>
        <taxon>Eumalacostraca</taxon>
        <taxon>Eucarida</taxon>
        <taxon>Decapoda</taxon>
        <taxon>Pleocyemata</taxon>
        <taxon>Brachyura</taxon>
        <taxon>Eubrachyura</taxon>
        <taxon>Portunoidea</taxon>
        <taxon>Portunidae</taxon>
        <taxon>Portuninae</taxon>
        <taxon>Portunus</taxon>
    </lineage>
</organism>
<dbReference type="EMBL" id="VSRR010110578">
    <property type="protein sequence ID" value="MPC97582.1"/>
    <property type="molecule type" value="Genomic_DNA"/>
</dbReference>
<evidence type="ECO:0000313" key="2">
    <source>
        <dbReference type="Proteomes" id="UP000324222"/>
    </source>
</evidence>
<gene>
    <name evidence="1" type="ORF">E2C01_092902</name>
</gene>
<dbReference type="Proteomes" id="UP000324222">
    <property type="component" value="Unassembled WGS sequence"/>
</dbReference>
<sequence length="30" mass="3427">MVGPHWCHSCSLDPRSTGSHAVGRERMYRL</sequence>
<keyword evidence="2" id="KW-1185">Reference proteome</keyword>